<dbReference type="OrthoDB" id="2507450at2759"/>
<sequence length="260" mass="27745">MRCLHPLLGHPTALFLALYTLSPSYLIATASSTDDALLAPLTVNDLVPSDPNHRQDLPSQDLSLREEISIPLSPPPSPPFPNRDNKSKDANVPPLDCDTSDDAVNTTKNKDTPTSPPPRPLLNATVGAGGLDRIIQEAGLGTPDAQRAAPIENLQTFNGTLGGIPAPAIGRSADGERPFEVEGDDFPDFDSAAQRTCDKQFTRCQGVANRARGDALRAQDCGDQRTRCIAAQNVAQQQTFPTENIGADPLDPEFDLVCDA</sequence>
<protein>
    <submittedName>
        <fullName evidence="3">Uncharacterized protein</fullName>
    </submittedName>
</protein>
<dbReference type="EMBL" id="ML977156">
    <property type="protein sequence ID" value="KAF1986628.1"/>
    <property type="molecule type" value="Genomic_DNA"/>
</dbReference>
<evidence type="ECO:0000256" key="2">
    <source>
        <dbReference type="SAM" id="SignalP"/>
    </source>
</evidence>
<evidence type="ECO:0000313" key="3">
    <source>
        <dbReference type="EMBL" id="KAF1986628.1"/>
    </source>
</evidence>
<gene>
    <name evidence="3" type="ORF">K402DRAFT_404339</name>
</gene>
<proteinExistence type="predicted"/>
<dbReference type="AlphaFoldDB" id="A0A6G1H0Y1"/>
<feature type="chain" id="PRO_5026001034" evidence="2">
    <location>
        <begin position="33"/>
        <end position="260"/>
    </location>
</feature>
<evidence type="ECO:0000256" key="1">
    <source>
        <dbReference type="SAM" id="MobiDB-lite"/>
    </source>
</evidence>
<keyword evidence="4" id="KW-1185">Reference proteome</keyword>
<reference evidence="3" key="1">
    <citation type="journal article" date="2020" name="Stud. Mycol.">
        <title>101 Dothideomycetes genomes: a test case for predicting lifestyles and emergence of pathogens.</title>
        <authorList>
            <person name="Haridas S."/>
            <person name="Albert R."/>
            <person name="Binder M."/>
            <person name="Bloem J."/>
            <person name="Labutti K."/>
            <person name="Salamov A."/>
            <person name="Andreopoulos B."/>
            <person name="Baker S."/>
            <person name="Barry K."/>
            <person name="Bills G."/>
            <person name="Bluhm B."/>
            <person name="Cannon C."/>
            <person name="Castanera R."/>
            <person name="Culley D."/>
            <person name="Daum C."/>
            <person name="Ezra D."/>
            <person name="Gonzalez J."/>
            <person name="Henrissat B."/>
            <person name="Kuo A."/>
            <person name="Liang C."/>
            <person name="Lipzen A."/>
            <person name="Lutzoni F."/>
            <person name="Magnuson J."/>
            <person name="Mondo S."/>
            <person name="Nolan M."/>
            <person name="Ohm R."/>
            <person name="Pangilinan J."/>
            <person name="Park H.-J."/>
            <person name="Ramirez L."/>
            <person name="Alfaro M."/>
            <person name="Sun H."/>
            <person name="Tritt A."/>
            <person name="Yoshinaga Y."/>
            <person name="Zwiers L.-H."/>
            <person name="Turgeon B."/>
            <person name="Goodwin S."/>
            <person name="Spatafora J."/>
            <person name="Crous P."/>
            <person name="Grigoriev I."/>
        </authorList>
    </citation>
    <scope>NUCLEOTIDE SEQUENCE</scope>
    <source>
        <strain evidence="3">CBS 113979</strain>
    </source>
</reference>
<feature type="region of interest" description="Disordered" evidence="1">
    <location>
        <begin position="69"/>
        <end position="122"/>
    </location>
</feature>
<feature type="compositionally biased region" description="Pro residues" evidence="1">
    <location>
        <begin position="72"/>
        <end position="81"/>
    </location>
</feature>
<dbReference type="Proteomes" id="UP000800041">
    <property type="component" value="Unassembled WGS sequence"/>
</dbReference>
<name>A0A6G1H0Y1_9PEZI</name>
<keyword evidence="2" id="KW-0732">Signal</keyword>
<evidence type="ECO:0000313" key="4">
    <source>
        <dbReference type="Proteomes" id="UP000800041"/>
    </source>
</evidence>
<organism evidence="3 4">
    <name type="scientific">Aulographum hederae CBS 113979</name>
    <dbReference type="NCBI Taxonomy" id="1176131"/>
    <lineage>
        <taxon>Eukaryota</taxon>
        <taxon>Fungi</taxon>
        <taxon>Dikarya</taxon>
        <taxon>Ascomycota</taxon>
        <taxon>Pezizomycotina</taxon>
        <taxon>Dothideomycetes</taxon>
        <taxon>Pleosporomycetidae</taxon>
        <taxon>Aulographales</taxon>
        <taxon>Aulographaceae</taxon>
    </lineage>
</organism>
<accession>A0A6G1H0Y1</accession>
<feature type="signal peptide" evidence="2">
    <location>
        <begin position="1"/>
        <end position="32"/>
    </location>
</feature>